<dbReference type="Pfam" id="PF20684">
    <property type="entry name" value="Fung_rhodopsin"/>
    <property type="match status" value="1"/>
</dbReference>
<proteinExistence type="predicted"/>
<dbReference type="AlphaFoldDB" id="A0A507QLJ3"/>
<keyword evidence="4" id="KW-1185">Reference proteome</keyword>
<dbReference type="EMBL" id="VIFY01000299">
    <property type="protein sequence ID" value="TQB67827.1"/>
    <property type="molecule type" value="Genomic_DNA"/>
</dbReference>
<feature type="region of interest" description="Disordered" evidence="1">
    <location>
        <begin position="35"/>
        <end position="98"/>
    </location>
</feature>
<gene>
    <name evidence="3" type="ORF">MPDQ_004536</name>
</gene>
<evidence type="ECO:0000313" key="3">
    <source>
        <dbReference type="EMBL" id="TQB67827.1"/>
    </source>
</evidence>
<feature type="compositionally biased region" description="Low complexity" evidence="1">
    <location>
        <begin position="36"/>
        <end position="45"/>
    </location>
</feature>
<dbReference type="InterPro" id="IPR049326">
    <property type="entry name" value="Rhodopsin_dom_fungi"/>
</dbReference>
<evidence type="ECO:0000259" key="2">
    <source>
        <dbReference type="Pfam" id="PF20684"/>
    </source>
</evidence>
<name>A0A507QLJ3_MONPU</name>
<evidence type="ECO:0000256" key="1">
    <source>
        <dbReference type="SAM" id="MobiDB-lite"/>
    </source>
</evidence>
<feature type="domain" description="Rhodopsin" evidence="2">
    <location>
        <begin position="1"/>
        <end position="23"/>
    </location>
</feature>
<dbReference type="STRING" id="5098.A0A507QLJ3"/>
<protein>
    <recommendedName>
        <fullName evidence="2">Rhodopsin domain-containing protein</fullName>
    </recommendedName>
</protein>
<sequence>MWTVIESNLGVICACLPALRRPLLFAFSARGGGSISGTTNHNNNNKHNDGDDDNGGQRGKSHYGIEEVLEMDEDESAHAESEKDAATTTTADSPGDGIRKTTKVVVSYDYKEDGHDDNMRVYGYVASAAGAGAAFEASGGVYTASAESAGSN</sequence>
<dbReference type="Proteomes" id="UP000319663">
    <property type="component" value="Unassembled WGS sequence"/>
</dbReference>
<organism evidence="3 4">
    <name type="scientific">Monascus purpureus</name>
    <name type="common">Red mold</name>
    <name type="synonym">Monascus anka</name>
    <dbReference type="NCBI Taxonomy" id="5098"/>
    <lineage>
        <taxon>Eukaryota</taxon>
        <taxon>Fungi</taxon>
        <taxon>Dikarya</taxon>
        <taxon>Ascomycota</taxon>
        <taxon>Pezizomycotina</taxon>
        <taxon>Eurotiomycetes</taxon>
        <taxon>Eurotiomycetidae</taxon>
        <taxon>Eurotiales</taxon>
        <taxon>Aspergillaceae</taxon>
        <taxon>Monascus</taxon>
    </lineage>
</organism>
<evidence type="ECO:0000313" key="4">
    <source>
        <dbReference type="Proteomes" id="UP000319663"/>
    </source>
</evidence>
<accession>A0A507QLJ3</accession>
<feature type="compositionally biased region" description="Basic and acidic residues" evidence="1">
    <location>
        <begin position="76"/>
        <end position="85"/>
    </location>
</feature>
<reference evidence="3 4" key="1">
    <citation type="submission" date="2019-06" db="EMBL/GenBank/DDBJ databases">
        <title>Wine fermentation using esterase from Monascus purpureus.</title>
        <authorList>
            <person name="Geng C."/>
            <person name="Zhang Y."/>
        </authorList>
    </citation>
    <scope>NUCLEOTIDE SEQUENCE [LARGE SCALE GENOMIC DNA]</scope>
    <source>
        <strain evidence="3">HQ1</strain>
    </source>
</reference>
<comment type="caution">
    <text evidence="3">The sequence shown here is derived from an EMBL/GenBank/DDBJ whole genome shotgun (WGS) entry which is preliminary data.</text>
</comment>